<dbReference type="AlphaFoldDB" id="A0A9Q1H033"/>
<feature type="domain" description="Fibrinogen C-terminal" evidence="2">
    <location>
        <begin position="33"/>
        <end position="247"/>
    </location>
</feature>
<name>A0A9Q1H033_HOLLE</name>
<dbReference type="SMART" id="SM00186">
    <property type="entry name" value="FBG"/>
    <property type="match status" value="1"/>
</dbReference>
<organism evidence="3 4">
    <name type="scientific">Holothuria leucospilota</name>
    <name type="common">Black long sea cucumber</name>
    <name type="synonym">Mertensiothuria leucospilota</name>
    <dbReference type="NCBI Taxonomy" id="206669"/>
    <lineage>
        <taxon>Eukaryota</taxon>
        <taxon>Metazoa</taxon>
        <taxon>Echinodermata</taxon>
        <taxon>Eleutherozoa</taxon>
        <taxon>Echinozoa</taxon>
        <taxon>Holothuroidea</taxon>
        <taxon>Aspidochirotacea</taxon>
        <taxon>Aspidochirotida</taxon>
        <taxon>Holothuriidae</taxon>
        <taxon>Holothuria</taxon>
    </lineage>
</organism>
<evidence type="ECO:0000256" key="1">
    <source>
        <dbReference type="SAM" id="SignalP"/>
    </source>
</evidence>
<reference evidence="3" key="1">
    <citation type="submission" date="2021-10" db="EMBL/GenBank/DDBJ databases">
        <title>Tropical sea cucumber genome reveals ecological adaptation and Cuvierian tubules defense mechanism.</title>
        <authorList>
            <person name="Chen T."/>
        </authorList>
    </citation>
    <scope>NUCLEOTIDE SEQUENCE</scope>
    <source>
        <strain evidence="3">Nanhai2018</strain>
        <tissue evidence="3">Muscle</tissue>
    </source>
</reference>
<dbReference type="PROSITE" id="PS51406">
    <property type="entry name" value="FIBRINOGEN_C_2"/>
    <property type="match status" value="1"/>
</dbReference>
<dbReference type="NCBIfam" id="NF040941">
    <property type="entry name" value="GGGWT_bact"/>
    <property type="match status" value="1"/>
</dbReference>
<feature type="signal peptide" evidence="1">
    <location>
        <begin position="1"/>
        <end position="22"/>
    </location>
</feature>
<dbReference type="GO" id="GO:0005615">
    <property type="term" value="C:extracellular space"/>
    <property type="evidence" value="ECO:0007669"/>
    <property type="project" value="TreeGrafter"/>
</dbReference>
<dbReference type="EMBL" id="JAIZAY010000015">
    <property type="protein sequence ID" value="KAJ8028528.1"/>
    <property type="molecule type" value="Genomic_DNA"/>
</dbReference>
<dbReference type="Proteomes" id="UP001152320">
    <property type="component" value="Chromosome 15"/>
</dbReference>
<dbReference type="Pfam" id="PF00147">
    <property type="entry name" value="Fibrinogen_C"/>
    <property type="match status" value="1"/>
</dbReference>
<keyword evidence="4" id="KW-1185">Reference proteome</keyword>
<dbReference type="OrthoDB" id="6081480at2759"/>
<gene>
    <name evidence="3" type="ORF">HOLleu_30789</name>
</gene>
<dbReference type="PANTHER" id="PTHR19143">
    <property type="entry name" value="FIBRINOGEN/TENASCIN/ANGIOPOEITIN"/>
    <property type="match status" value="1"/>
</dbReference>
<dbReference type="InterPro" id="IPR014716">
    <property type="entry name" value="Fibrinogen_a/b/g_C_1"/>
</dbReference>
<accession>A0A9Q1H033</accession>
<feature type="chain" id="PRO_5040241577" evidence="1">
    <location>
        <begin position="23"/>
        <end position="249"/>
    </location>
</feature>
<evidence type="ECO:0000313" key="4">
    <source>
        <dbReference type="Proteomes" id="UP001152320"/>
    </source>
</evidence>
<keyword evidence="1" id="KW-0732">Signal</keyword>
<dbReference type="Gene3D" id="3.90.215.10">
    <property type="entry name" value="Gamma Fibrinogen, chain A, domain 1"/>
    <property type="match status" value="1"/>
</dbReference>
<dbReference type="InterPro" id="IPR036056">
    <property type="entry name" value="Fibrinogen-like_C"/>
</dbReference>
<dbReference type="SUPFAM" id="SSF56496">
    <property type="entry name" value="Fibrinogen C-terminal domain-like"/>
    <property type="match status" value="1"/>
</dbReference>
<evidence type="ECO:0000313" key="3">
    <source>
        <dbReference type="EMBL" id="KAJ8028528.1"/>
    </source>
</evidence>
<evidence type="ECO:0000259" key="2">
    <source>
        <dbReference type="PROSITE" id="PS51406"/>
    </source>
</evidence>
<sequence length="249" mass="28609">MAILRQLYQAVLLCVAIHLAYQQNMAEDGYFYYQNSDYPKDCQEVLNQCTENDRNSGVYWIKPEGYEEPFEVYCDQITDGGGWTVFQRRHDGAVKFSRDWNMYKKGFGFFNQEFWLGNDKLAYLTNQKTYRLRINMTFSGQERYAEYAEFRITDEKGYYKIVQLGDFTPSGTTDLMRNQLDRPFSTSDRIPSTSNCASTQGAGGWWFGATCSLPNLNGIYTSSAHPGIHWQSGVTVTISEMKVKPAPTT</sequence>
<dbReference type="CDD" id="cd00087">
    <property type="entry name" value="FReD"/>
    <property type="match status" value="1"/>
</dbReference>
<protein>
    <submittedName>
        <fullName evidence="3">Fibrinogen-like protein A</fullName>
    </submittedName>
</protein>
<dbReference type="InterPro" id="IPR050373">
    <property type="entry name" value="Fibrinogen_C-term_domain"/>
</dbReference>
<comment type="caution">
    <text evidence="3">The sequence shown here is derived from an EMBL/GenBank/DDBJ whole genome shotgun (WGS) entry which is preliminary data.</text>
</comment>
<proteinExistence type="predicted"/>
<dbReference type="InterPro" id="IPR002181">
    <property type="entry name" value="Fibrinogen_a/b/g_C_dom"/>
</dbReference>